<dbReference type="Gene3D" id="3.30.450.20">
    <property type="entry name" value="PAS domain"/>
    <property type="match status" value="2"/>
</dbReference>
<evidence type="ECO:0000313" key="11">
    <source>
        <dbReference type="Proteomes" id="UP000595197"/>
    </source>
</evidence>
<dbReference type="InterPro" id="IPR001610">
    <property type="entry name" value="PAC"/>
</dbReference>
<dbReference type="Proteomes" id="UP000595197">
    <property type="component" value="Plasmid pTT6-2"/>
</dbReference>
<proteinExistence type="inferred from homology"/>
<dbReference type="PROSITE" id="PS50113">
    <property type="entry name" value="PAC"/>
    <property type="match status" value="1"/>
</dbReference>
<reference evidence="10" key="1">
    <citation type="submission" date="2021-02" db="EMBL/GenBank/DDBJ databases">
        <title>Skermanella TT6 skin isolate.</title>
        <authorList>
            <person name="Lee K."/>
            <person name="Ganzorig M."/>
        </authorList>
    </citation>
    <scope>NUCLEOTIDE SEQUENCE</scope>
    <source>
        <strain evidence="10">TT6</strain>
    </source>
</reference>
<feature type="domain" description="T-SNARE coiled-coil homology" evidence="9">
    <location>
        <begin position="407"/>
        <end position="469"/>
    </location>
</feature>
<dbReference type="PROSITE" id="PS50112">
    <property type="entry name" value="PAS"/>
    <property type="match status" value="1"/>
</dbReference>
<dbReference type="InterPro" id="IPR000014">
    <property type="entry name" value="PAS"/>
</dbReference>
<evidence type="ECO:0000256" key="1">
    <source>
        <dbReference type="ARBA" id="ARBA00004429"/>
    </source>
</evidence>
<dbReference type="PROSITE" id="PS50192">
    <property type="entry name" value="T_SNARE"/>
    <property type="match status" value="1"/>
</dbReference>
<dbReference type="InterPro" id="IPR000727">
    <property type="entry name" value="T_SNARE_dom"/>
</dbReference>
<dbReference type="Pfam" id="PF13188">
    <property type="entry name" value="PAS_8"/>
    <property type="match status" value="1"/>
</dbReference>
<name>A0ABX7BJ26_9PROT</name>
<dbReference type="InterPro" id="IPR035965">
    <property type="entry name" value="PAS-like_dom_sf"/>
</dbReference>
<evidence type="ECO:0000259" key="7">
    <source>
        <dbReference type="PROSITE" id="PS50112"/>
    </source>
</evidence>
<dbReference type="Pfam" id="PF08447">
    <property type="entry name" value="PAS_3"/>
    <property type="match status" value="1"/>
</dbReference>
<dbReference type="InterPro" id="IPR004090">
    <property type="entry name" value="Chemotax_Me-accpt_rcpt"/>
</dbReference>
<keyword evidence="2" id="KW-1003">Cell membrane</keyword>
<evidence type="ECO:0000256" key="3">
    <source>
        <dbReference type="ARBA" id="ARBA00023224"/>
    </source>
</evidence>
<dbReference type="SUPFAM" id="SSF58104">
    <property type="entry name" value="Methyl-accepting chemotaxis protein (MCP) signaling domain"/>
    <property type="match status" value="1"/>
</dbReference>
<evidence type="ECO:0000256" key="5">
    <source>
        <dbReference type="PROSITE-ProRule" id="PRU00284"/>
    </source>
</evidence>
<dbReference type="Pfam" id="PF00015">
    <property type="entry name" value="MCPsignal"/>
    <property type="match status" value="1"/>
</dbReference>
<dbReference type="SMART" id="SM00283">
    <property type="entry name" value="MA"/>
    <property type="match status" value="1"/>
</dbReference>
<keyword evidence="11" id="KW-1185">Reference proteome</keyword>
<feature type="domain" description="PAS" evidence="7">
    <location>
        <begin position="152"/>
        <end position="188"/>
    </location>
</feature>
<evidence type="ECO:0000256" key="2">
    <source>
        <dbReference type="ARBA" id="ARBA00022519"/>
    </source>
</evidence>
<keyword evidence="2" id="KW-0472">Membrane</keyword>
<dbReference type="SMART" id="SM00091">
    <property type="entry name" value="PAS"/>
    <property type="match status" value="2"/>
</dbReference>
<protein>
    <submittedName>
        <fullName evidence="10">PAS domain-containing protein</fullName>
    </submittedName>
</protein>
<dbReference type="RefSeq" id="WP_201083529.1">
    <property type="nucleotide sequence ID" value="NZ_CP067422.1"/>
</dbReference>
<keyword evidence="10" id="KW-0614">Plasmid</keyword>
<evidence type="ECO:0000259" key="8">
    <source>
        <dbReference type="PROSITE" id="PS50113"/>
    </source>
</evidence>
<evidence type="ECO:0000313" key="10">
    <source>
        <dbReference type="EMBL" id="QQP93741.1"/>
    </source>
</evidence>
<accession>A0ABX7BJ26</accession>
<dbReference type="PRINTS" id="PR00260">
    <property type="entry name" value="CHEMTRNSDUCR"/>
</dbReference>
<dbReference type="NCBIfam" id="TIGR00229">
    <property type="entry name" value="sensory_box"/>
    <property type="match status" value="1"/>
</dbReference>
<dbReference type="PROSITE" id="PS50111">
    <property type="entry name" value="CHEMOTAXIS_TRANSDUC_2"/>
    <property type="match status" value="1"/>
</dbReference>
<evidence type="ECO:0000259" key="9">
    <source>
        <dbReference type="PROSITE" id="PS50192"/>
    </source>
</evidence>
<dbReference type="SMART" id="SM00086">
    <property type="entry name" value="PAC"/>
    <property type="match status" value="1"/>
</dbReference>
<sequence>MFKMFKTDRALTTRIAALDALRSNVMVADGGLNIIYMNPSVVELMREAEEDLKKELPSFSVATLIGSNIDVFHKNPGHQRAMLMALEKPHAATIRVGKRVFDLNLTPLFERRQRIGFVVEWADAKERLLNLDYEAHFVAVNKSQAVIEFAPDGTILTANENFQKVTGYSLAEIQGRHHSMFVEPDYRESRAYAEFWEHLRRGRFLAGQYKRIGKNGQPVWIEASYNPILDINGKVTKVVKFATDITAQVKLLSNFKVLIDENFGEIDGAVERSSSEARSASLAADETSNNVQMVAASAEQLAASISEISQSMAKSRSATDEAFDHAVNAGLSTEKLTNAAQAMNGIVSLIQNIAGQINLLALNATIEAARAGESGKGFAVVASEVKNLANQAAKATEQISQEIDGIQGTSGEVVGALDTIRHAISAVRDHVTGTASAVEEQSAVTMSMSSNMQSASAAVSTVSANIREISSAVHQAAQLVTRTKDAAEVLVR</sequence>
<dbReference type="InterPro" id="IPR013655">
    <property type="entry name" value="PAS_fold_3"/>
</dbReference>
<keyword evidence="2" id="KW-0997">Cell inner membrane</keyword>
<keyword evidence="3 5" id="KW-0807">Transducer</keyword>
<dbReference type="CDD" id="cd00130">
    <property type="entry name" value="PAS"/>
    <property type="match status" value="1"/>
</dbReference>
<comment type="similarity">
    <text evidence="4">Belongs to the methyl-accepting chemotaxis (MCP) protein family.</text>
</comment>
<dbReference type="InterPro" id="IPR000700">
    <property type="entry name" value="PAS-assoc_C"/>
</dbReference>
<gene>
    <name evidence="10" type="ORF">IGS68_32535</name>
</gene>
<dbReference type="PANTHER" id="PTHR32089:SF112">
    <property type="entry name" value="LYSOZYME-LIKE PROTEIN-RELATED"/>
    <property type="match status" value="1"/>
</dbReference>
<dbReference type="Gene3D" id="1.10.287.950">
    <property type="entry name" value="Methyl-accepting chemotaxis protein"/>
    <property type="match status" value="1"/>
</dbReference>
<dbReference type="InterPro" id="IPR004089">
    <property type="entry name" value="MCPsignal_dom"/>
</dbReference>
<evidence type="ECO:0000256" key="4">
    <source>
        <dbReference type="ARBA" id="ARBA00029447"/>
    </source>
</evidence>
<dbReference type="SUPFAM" id="SSF55785">
    <property type="entry name" value="PYP-like sensor domain (PAS domain)"/>
    <property type="match status" value="1"/>
</dbReference>
<feature type="domain" description="Methyl-accepting transducer" evidence="6">
    <location>
        <begin position="255"/>
        <end position="477"/>
    </location>
</feature>
<dbReference type="EMBL" id="CP067422">
    <property type="protein sequence ID" value="QQP93741.1"/>
    <property type="molecule type" value="Genomic_DNA"/>
</dbReference>
<dbReference type="PANTHER" id="PTHR32089">
    <property type="entry name" value="METHYL-ACCEPTING CHEMOTAXIS PROTEIN MCPB"/>
    <property type="match status" value="1"/>
</dbReference>
<comment type="subcellular location">
    <subcellularLocation>
        <location evidence="1">Cell inner membrane</location>
        <topology evidence="1">Multi-pass membrane protein</topology>
    </subcellularLocation>
</comment>
<organism evidence="10 11">
    <name type="scientific">Skermanella cutis</name>
    <dbReference type="NCBI Taxonomy" id="2775420"/>
    <lineage>
        <taxon>Bacteria</taxon>
        <taxon>Pseudomonadati</taxon>
        <taxon>Pseudomonadota</taxon>
        <taxon>Alphaproteobacteria</taxon>
        <taxon>Rhodospirillales</taxon>
        <taxon>Azospirillaceae</taxon>
        <taxon>Skermanella</taxon>
    </lineage>
</organism>
<feature type="domain" description="PAC" evidence="8">
    <location>
        <begin position="205"/>
        <end position="257"/>
    </location>
</feature>
<geneLocation type="plasmid" evidence="10 11">
    <name>pTT6-2</name>
</geneLocation>
<evidence type="ECO:0000259" key="6">
    <source>
        <dbReference type="PROSITE" id="PS50111"/>
    </source>
</evidence>